<protein>
    <submittedName>
        <fullName evidence="2">Uncharacterized protein</fullName>
    </submittedName>
</protein>
<evidence type="ECO:0000313" key="2">
    <source>
        <dbReference type="EMBL" id="KHF98484.1"/>
    </source>
</evidence>
<comment type="caution">
    <text evidence="2">The sequence shown here is derived from an EMBL/GenBank/DDBJ whole genome shotgun (WGS) entry which is preliminary data.</text>
</comment>
<keyword evidence="1" id="KW-0472">Membrane</keyword>
<evidence type="ECO:0000313" key="3">
    <source>
        <dbReference type="Proteomes" id="UP000032142"/>
    </source>
</evidence>
<proteinExistence type="predicted"/>
<keyword evidence="1" id="KW-1133">Transmembrane helix</keyword>
<name>A0A0B0MCH6_GOSAR</name>
<dbReference type="Proteomes" id="UP000032142">
    <property type="component" value="Unassembled WGS sequence"/>
</dbReference>
<accession>A0A0B0MCH6</accession>
<keyword evidence="1" id="KW-0812">Transmembrane</keyword>
<dbReference type="EMBL" id="JRRC01040765">
    <property type="protein sequence ID" value="KHF98484.1"/>
    <property type="molecule type" value="Genomic_DNA"/>
</dbReference>
<organism evidence="2 3">
    <name type="scientific">Gossypium arboreum</name>
    <name type="common">Tree cotton</name>
    <name type="synonym">Gossypium nanking</name>
    <dbReference type="NCBI Taxonomy" id="29729"/>
    <lineage>
        <taxon>Eukaryota</taxon>
        <taxon>Viridiplantae</taxon>
        <taxon>Streptophyta</taxon>
        <taxon>Embryophyta</taxon>
        <taxon>Tracheophyta</taxon>
        <taxon>Spermatophyta</taxon>
        <taxon>Magnoliopsida</taxon>
        <taxon>eudicotyledons</taxon>
        <taxon>Gunneridae</taxon>
        <taxon>Pentapetalae</taxon>
        <taxon>rosids</taxon>
        <taxon>malvids</taxon>
        <taxon>Malvales</taxon>
        <taxon>Malvaceae</taxon>
        <taxon>Malvoideae</taxon>
        <taxon>Gossypium</taxon>
    </lineage>
</organism>
<gene>
    <name evidence="2" type="ORF">F383_37584</name>
</gene>
<evidence type="ECO:0000256" key="1">
    <source>
        <dbReference type="SAM" id="Phobius"/>
    </source>
</evidence>
<sequence>MLIQRSNFNLTVISELTLVNFAFFLLSRDFWHNVNY</sequence>
<reference evidence="3" key="1">
    <citation type="submission" date="2014-09" db="EMBL/GenBank/DDBJ databases">
        <authorList>
            <person name="Mudge J."/>
            <person name="Ramaraj T."/>
            <person name="Lindquist I.E."/>
            <person name="Bharti A.K."/>
            <person name="Sundararajan A."/>
            <person name="Cameron C.T."/>
            <person name="Woodward J.E."/>
            <person name="May G.D."/>
            <person name="Brubaker C."/>
            <person name="Broadhvest J."/>
            <person name="Wilkins T.A."/>
        </authorList>
    </citation>
    <scope>NUCLEOTIDE SEQUENCE</scope>
    <source>
        <strain evidence="3">cv. AKA8401</strain>
    </source>
</reference>
<feature type="transmembrane region" description="Helical" evidence="1">
    <location>
        <begin position="7"/>
        <end position="26"/>
    </location>
</feature>
<dbReference type="AlphaFoldDB" id="A0A0B0MCH6"/>
<keyword evidence="3" id="KW-1185">Reference proteome</keyword>